<keyword evidence="3" id="KW-0732">Signal</keyword>
<reference evidence="4 5" key="1">
    <citation type="journal article" date="2016" name="BMC Genomics">
        <title>Genome sequencing and secondary metabolism of the postharvest pathogen Penicillium griseofulvum.</title>
        <authorList>
            <person name="Banani H."/>
            <person name="Marcet-Houben M."/>
            <person name="Ballester A.R."/>
            <person name="Abbruscato P."/>
            <person name="Gonzalez-Candelas L."/>
            <person name="Gabaldon T."/>
            <person name="Spadaro D."/>
        </authorList>
    </citation>
    <scope>NUCLEOTIDE SEQUENCE [LARGE SCALE GENOMIC DNA]</scope>
    <source>
        <strain evidence="4 5">PG3</strain>
    </source>
</reference>
<accession>A0A135LJL2</accession>
<sequence length="314" mass="35681">MQLNRPSILTLVLILAVTRSTTSHPIGTSKWVKTEQFKDPNARGIWKVFEKDPYDQLPDPPHVKYNGNPAWSTSQNNDPLDQDTTNDRYAIGTSEAGKPTVSILIPTSAEIPEEMHKHYSQHTEENEHYFSQENTINVPAAQTQDQYSEILHYLYTKNTLHNAHNHASPTSSSHSSSRYLTSFFIYRFSFPALRSKVMMFPHYHLPGTFTTVIILLVMVWVAIFTIGLLELGNYLWRRRGQTLVSEGDRVPDSEERNLDLDETMKVPLRIITAPSAVTRPHSVGEHGYDSPVSIYSDSKSNSGSESDEDDYRIL</sequence>
<evidence type="ECO:0000256" key="1">
    <source>
        <dbReference type="SAM" id="MobiDB-lite"/>
    </source>
</evidence>
<dbReference type="AlphaFoldDB" id="A0A135LJL2"/>
<evidence type="ECO:0000256" key="2">
    <source>
        <dbReference type="SAM" id="Phobius"/>
    </source>
</evidence>
<keyword evidence="2" id="KW-0472">Membrane</keyword>
<gene>
    <name evidence="4" type="ORF">PGRI_030320</name>
</gene>
<name>A0A135LJL2_PENPA</name>
<dbReference type="OrthoDB" id="4357234at2759"/>
<feature type="compositionally biased region" description="Acidic residues" evidence="1">
    <location>
        <begin position="305"/>
        <end position="314"/>
    </location>
</feature>
<feature type="signal peptide" evidence="3">
    <location>
        <begin position="1"/>
        <end position="23"/>
    </location>
</feature>
<evidence type="ECO:0000313" key="5">
    <source>
        <dbReference type="Proteomes" id="UP000070168"/>
    </source>
</evidence>
<feature type="chain" id="PRO_5007800612" evidence="3">
    <location>
        <begin position="24"/>
        <end position="314"/>
    </location>
</feature>
<feature type="transmembrane region" description="Helical" evidence="2">
    <location>
        <begin position="203"/>
        <end position="229"/>
    </location>
</feature>
<keyword evidence="5" id="KW-1185">Reference proteome</keyword>
<protein>
    <submittedName>
        <fullName evidence="4">Uncharacterized protein</fullName>
    </submittedName>
</protein>
<dbReference type="RefSeq" id="XP_040647698.1">
    <property type="nucleotide sequence ID" value="XM_040790745.1"/>
</dbReference>
<feature type="region of interest" description="Disordered" evidence="1">
    <location>
        <begin position="279"/>
        <end position="314"/>
    </location>
</feature>
<keyword evidence="2" id="KW-0812">Transmembrane</keyword>
<proteinExistence type="predicted"/>
<dbReference type="GeneID" id="63706045"/>
<organism evidence="4 5">
    <name type="scientific">Penicillium patulum</name>
    <name type="common">Penicillium griseofulvum</name>
    <dbReference type="NCBI Taxonomy" id="5078"/>
    <lineage>
        <taxon>Eukaryota</taxon>
        <taxon>Fungi</taxon>
        <taxon>Dikarya</taxon>
        <taxon>Ascomycota</taxon>
        <taxon>Pezizomycotina</taxon>
        <taxon>Eurotiomycetes</taxon>
        <taxon>Eurotiomycetidae</taxon>
        <taxon>Eurotiales</taxon>
        <taxon>Aspergillaceae</taxon>
        <taxon>Penicillium</taxon>
    </lineage>
</organism>
<comment type="caution">
    <text evidence="4">The sequence shown here is derived from an EMBL/GenBank/DDBJ whole genome shotgun (WGS) entry which is preliminary data.</text>
</comment>
<dbReference type="OMA" id="GNYLWRR"/>
<keyword evidence="2" id="KW-1133">Transmembrane helix</keyword>
<dbReference type="EMBL" id="LHQR01000065">
    <property type="protein sequence ID" value="KXG49162.1"/>
    <property type="molecule type" value="Genomic_DNA"/>
</dbReference>
<dbReference type="Proteomes" id="UP000070168">
    <property type="component" value="Unassembled WGS sequence"/>
</dbReference>
<evidence type="ECO:0000256" key="3">
    <source>
        <dbReference type="SAM" id="SignalP"/>
    </source>
</evidence>
<evidence type="ECO:0000313" key="4">
    <source>
        <dbReference type="EMBL" id="KXG49162.1"/>
    </source>
</evidence>